<dbReference type="Proteomes" id="UP000291591">
    <property type="component" value="Unassembled WGS sequence"/>
</dbReference>
<dbReference type="Pfam" id="PF07398">
    <property type="entry name" value="MDMPI_C"/>
    <property type="match status" value="1"/>
</dbReference>
<feature type="domain" description="MDMPI C-terminal" evidence="1">
    <location>
        <begin position="143"/>
        <end position="227"/>
    </location>
</feature>
<dbReference type="RefSeq" id="WP_130289562.1">
    <property type="nucleotide sequence ID" value="NZ_SHKL01000001.1"/>
</dbReference>
<evidence type="ECO:0000313" key="4">
    <source>
        <dbReference type="Proteomes" id="UP000291591"/>
    </source>
</evidence>
<dbReference type="GO" id="GO:0046872">
    <property type="term" value="F:metal ion binding"/>
    <property type="evidence" value="ECO:0007669"/>
    <property type="project" value="InterPro"/>
</dbReference>
<organism evidence="3 4">
    <name type="scientific">Pseudonocardia sediminis</name>
    <dbReference type="NCBI Taxonomy" id="1397368"/>
    <lineage>
        <taxon>Bacteria</taxon>
        <taxon>Bacillati</taxon>
        <taxon>Actinomycetota</taxon>
        <taxon>Actinomycetes</taxon>
        <taxon>Pseudonocardiales</taxon>
        <taxon>Pseudonocardiaceae</taxon>
        <taxon>Pseudonocardia</taxon>
    </lineage>
</organism>
<evidence type="ECO:0000259" key="1">
    <source>
        <dbReference type="Pfam" id="PF07398"/>
    </source>
</evidence>
<gene>
    <name evidence="3" type="ORF">EV383_1890</name>
</gene>
<dbReference type="InterPro" id="IPR010872">
    <property type="entry name" value="MDMPI_C-term_domain"/>
</dbReference>
<accession>A0A4Q7UVQ2</accession>
<reference evidence="3 4" key="1">
    <citation type="submission" date="2019-02" db="EMBL/GenBank/DDBJ databases">
        <title>Sequencing the genomes of 1000 actinobacteria strains.</title>
        <authorList>
            <person name="Klenk H.-P."/>
        </authorList>
    </citation>
    <scope>NUCLEOTIDE SEQUENCE [LARGE SCALE GENOMIC DNA]</scope>
    <source>
        <strain evidence="3 4">DSM 45779</strain>
    </source>
</reference>
<dbReference type="PANTHER" id="PTHR40758:SF1">
    <property type="entry name" value="CONSERVED PROTEIN"/>
    <property type="match status" value="1"/>
</dbReference>
<evidence type="ECO:0000259" key="2">
    <source>
        <dbReference type="Pfam" id="PF11716"/>
    </source>
</evidence>
<dbReference type="AlphaFoldDB" id="A0A4Q7UVQ2"/>
<keyword evidence="4" id="KW-1185">Reference proteome</keyword>
<dbReference type="GO" id="GO:0005886">
    <property type="term" value="C:plasma membrane"/>
    <property type="evidence" value="ECO:0007669"/>
    <property type="project" value="TreeGrafter"/>
</dbReference>
<dbReference type="OrthoDB" id="3671213at2"/>
<protein>
    <submittedName>
        <fullName evidence="3">Uncharacterized protein (TIGR03083 family)</fullName>
    </submittedName>
</protein>
<sequence length="232" mass="25311">MTAADPLIRERYLHSIATDGAEIGRRCREHPDRTVPTCPDWTGADLLAHLCGFAMWVDDLHAGRVAMTGPTPVVDPATAVRDYDTRLDSLGALLRDNRAVVPNWSVAPDDAEFWPRRAAQDIAVHRVDAARLVTDDPDPVPADVALDGVHEYLDVFVATAFAGGAAPESDATLELAVTDLGHTLRRDLPRPGPVTTLRGTASDLLLGLWHRRDPLELFVSGDRALVETWPHI</sequence>
<comment type="caution">
    <text evidence="3">The sequence shown here is derived from an EMBL/GenBank/DDBJ whole genome shotgun (WGS) entry which is preliminary data.</text>
</comment>
<name>A0A4Q7UVQ2_PSEST</name>
<feature type="domain" description="Mycothiol-dependent maleylpyruvate isomerase metal-binding" evidence="2">
    <location>
        <begin position="28"/>
        <end position="130"/>
    </location>
</feature>
<dbReference type="Pfam" id="PF11716">
    <property type="entry name" value="MDMPI_N"/>
    <property type="match status" value="1"/>
</dbReference>
<proteinExistence type="predicted"/>
<dbReference type="PANTHER" id="PTHR40758">
    <property type="entry name" value="CONSERVED PROTEIN"/>
    <property type="match status" value="1"/>
</dbReference>
<dbReference type="EMBL" id="SHKL01000001">
    <property type="protein sequence ID" value="RZT85028.1"/>
    <property type="molecule type" value="Genomic_DNA"/>
</dbReference>
<evidence type="ECO:0000313" key="3">
    <source>
        <dbReference type="EMBL" id="RZT85028.1"/>
    </source>
</evidence>
<dbReference type="InterPro" id="IPR024344">
    <property type="entry name" value="MDMPI_metal-binding"/>
</dbReference>